<feature type="region of interest" description="Disordered" evidence="1">
    <location>
        <begin position="349"/>
        <end position="420"/>
    </location>
</feature>
<feature type="compositionally biased region" description="Polar residues" evidence="1">
    <location>
        <begin position="352"/>
        <end position="376"/>
    </location>
</feature>
<feature type="compositionally biased region" description="Low complexity" evidence="1">
    <location>
        <begin position="47"/>
        <end position="74"/>
    </location>
</feature>
<dbReference type="InParanoid" id="A0A078B995"/>
<feature type="region of interest" description="Disordered" evidence="1">
    <location>
        <begin position="112"/>
        <end position="142"/>
    </location>
</feature>
<evidence type="ECO:0000256" key="1">
    <source>
        <dbReference type="SAM" id="MobiDB-lite"/>
    </source>
</evidence>
<evidence type="ECO:0000313" key="2">
    <source>
        <dbReference type="EMBL" id="CDW91090.1"/>
    </source>
</evidence>
<proteinExistence type="predicted"/>
<dbReference type="Proteomes" id="UP000039865">
    <property type="component" value="Unassembled WGS sequence"/>
</dbReference>
<feature type="compositionally biased region" description="Polar residues" evidence="1">
    <location>
        <begin position="476"/>
        <end position="488"/>
    </location>
</feature>
<feature type="compositionally biased region" description="Basic and acidic residues" evidence="1">
    <location>
        <begin position="300"/>
        <end position="328"/>
    </location>
</feature>
<accession>A0A078B995</accession>
<dbReference type="EMBL" id="CCKQ01019080">
    <property type="protein sequence ID" value="CDW91090.1"/>
    <property type="molecule type" value="Genomic_DNA"/>
</dbReference>
<sequence>MGNSNKKRASDKSFELENSMHQNKKNLDIPVKFDQRSKSVNGNRILQPQQQQPNQSQIQQNLQNQNQNVNQQWDQPQQQVANVNGMYLPIVLPPDQLPNGQARVIPQPLQQNRAPNHQVQGHRQQQQVQQQNQQRQQLPVQGANISSTMQSQNIARVRRVMGEEYGSEVDSQDEDYQDLINEAIIQSIFEQERSAEEEKMLREVMKLSSLEHKKNNGQLDLNALKKKKTINEGQVSKQVKGIAVGNENLQPIKQLPLNNVLPPIEIGGKKGKPLQLGQNPLGKQDFNMKQQQLPPLSDPQNERDLAKLSQLKPDKNLEEEQKRQKQMMDLEEQKFLELITPKDDEMEEFKTKATTQSKMSKQSNMNEKSFISNQSKLQEKSVVAPKTQKEEIQELLGTSPNKKKARDVFESPSRLPGNINEFDDLLDDSLDLTDIMPKEQDKNKIKEIMAKKKDKQIENQINFDLHKGDKKSIFYNNDNDDTMISSKQPNKKDVLRESEDDFDKLIGHIEGSRIESKNVQKADNNNLIEKSEEDEDFF</sequence>
<feature type="region of interest" description="Disordered" evidence="1">
    <location>
        <begin position="476"/>
        <end position="495"/>
    </location>
</feature>
<name>A0A078B995_STYLE</name>
<gene>
    <name evidence="2" type="primary">Contig10642.g11361</name>
    <name evidence="2" type="ORF">STYLEM_20240</name>
</gene>
<feature type="region of interest" description="Disordered" evidence="1">
    <location>
        <begin position="1"/>
        <end position="74"/>
    </location>
</feature>
<feature type="compositionally biased region" description="Basic and acidic residues" evidence="1">
    <location>
        <begin position="25"/>
        <end position="37"/>
    </location>
</feature>
<protein>
    <submittedName>
        <fullName evidence="2">Uncharacterized protein</fullName>
    </submittedName>
</protein>
<dbReference type="AlphaFoldDB" id="A0A078B995"/>
<organism evidence="2 3">
    <name type="scientific">Stylonychia lemnae</name>
    <name type="common">Ciliate</name>
    <dbReference type="NCBI Taxonomy" id="5949"/>
    <lineage>
        <taxon>Eukaryota</taxon>
        <taxon>Sar</taxon>
        <taxon>Alveolata</taxon>
        <taxon>Ciliophora</taxon>
        <taxon>Intramacronucleata</taxon>
        <taxon>Spirotrichea</taxon>
        <taxon>Stichotrichia</taxon>
        <taxon>Sporadotrichida</taxon>
        <taxon>Oxytrichidae</taxon>
        <taxon>Stylonychinae</taxon>
        <taxon>Stylonychia</taxon>
    </lineage>
</organism>
<feature type="compositionally biased region" description="Low complexity" evidence="1">
    <location>
        <begin position="115"/>
        <end position="142"/>
    </location>
</feature>
<keyword evidence="3" id="KW-1185">Reference proteome</keyword>
<reference evidence="2 3" key="1">
    <citation type="submission" date="2014-06" db="EMBL/GenBank/DDBJ databases">
        <authorList>
            <person name="Swart Estienne"/>
        </authorList>
    </citation>
    <scope>NUCLEOTIDE SEQUENCE [LARGE SCALE GENOMIC DNA]</scope>
    <source>
        <strain evidence="2 3">130c</strain>
    </source>
</reference>
<evidence type="ECO:0000313" key="3">
    <source>
        <dbReference type="Proteomes" id="UP000039865"/>
    </source>
</evidence>
<feature type="region of interest" description="Disordered" evidence="1">
    <location>
        <begin position="291"/>
        <end position="328"/>
    </location>
</feature>